<comment type="caution">
    <text evidence="1">The sequence shown here is derived from an EMBL/GenBank/DDBJ whole genome shotgun (WGS) entry which is preliminary data.</text>
</comment>
<dbReference type="Proteomes" id="UP001341840">
    <property type="component" value="Unassembled WGS sequence"/>
</dbReference>
<keyword evidence="2" id="KW-1185">Reference proteome</keyword>
<reference evidence="1 2" key="1">
    <citation type="journal article" date="2023" name="Plants (Basel)">
        <title>Bridging the Gap: Combining Genomics and Transcriptomics Approaches to Understand Stylosanthes scabra, an Orphan Legume from the Brazilian Caatinga.</title>
        <authorList>
            <person name="Ferreira-Neto J.R.C."/>
            <person name="da Silva M.D."/>
            <person name="Binneck E."/>
            <person name="de Melo N.F."/>
            <person name="da Silva R.H."/>
            <person name="de Melo A.L.T.M."/>
            <person name="Pandolfi V."/>
            <person name="Bustamante F.O."/>
            <person name="Brasileiro-Vidal A.C."/>
            <person name="Benko-Iseppon A.M."/>
        </authorList>
    </citation>
    <scope>NUCLEOTIDE SEQUENCE [LARGE SCALE GENOMIC DNA]</scope>
    <source>
        <tissue evidence="1">Leaves</tissue>
    </source>
</reference>
<sequence>MVASTVVVFMVDCEGVNLEELRKMRRSMEETSDRAVERGMNRVPWRRRKTQINIVKNLEAAKDAEEPLSHQYALEGTAAVVRGHDVLQGCKPFYKLDISVYLFLSKVEITRW</sequence>
<name>A0ABU6S5C9_9FABA</name>
<accession>A0ABU6S5C9</accession>
<evidence type="ECO:0000313" key="1">
    <source>
        <dbReference type="EMBL" id="MED6131033.1"/>
    </source>
</evidence>
<organism evidence="1 2">
    <name type="scientific">Stylosanthes scabra</name>
    <dbReference type="NCBI Taxonomy" id="79078"/>
    <lineage>
        <taxon>Eukaryota</taxon>
        <taxon>Viridiplantae</taxon>
        <taxon>Streptophyta</taxon>
        <taxon>Embryophyta</taxon>
        <taxon>Tracheophyta</taxon>
        <taxon>Spermatophyta</taxon>
        <taxon>Magnoliopsida</taxon>
        <taxon>eudicotyledons</taxon>
        <taxon>Gunneridae</taxon>
        <taxon>Pentapetalae</taxon>
        <taxon>rosids</taxon>
        <taxon>fabids</taxon>
        <taxon>Fabales</taxon>
        <taxon>Fabaceae</taxon>
        <taxon>Papilionoideae</taxon>
        <taxon>50 kb inversion clade</taxon>
        <taxon>dalbergioids sensu lato</taxon>
        <taxon>Dalbergieae</taxon>
        <taxon>Pterocarpus clade</taxon>
        <taxon>Stylosanthes</taxon>
    </lineage>
</organism>
<protein>
    <submittedName>
        <fullName evidence="1">Uncharacterized protein</fullName>
    </submittedName>
</protein>
<evidence type="ECO:0000313" key="2">
    <source>
        <dbReference type="Proteomes" id="UP001341840"/>
    </source>
</evidence>
<gene>
    <name evidence="1" type="ORF">PIB30_006361</name>
</gene>
<dbReference type="EMBL" id="JASCZI010060428">
    <property type="protein sequence ID" value="MED6131033.1"/>
    <property type="molecule type" value="Genomic_DNA"/>
</dbReference>
<proteinExistence type="predicted"/>